<protein>
    <submittedName>
        <fullName evidence="2">Uncharacterized protein</fullName>
    </submittedName>
</protein>
<dbReference type="EMBL" id="CP163431">
    <property type="protein sequence ID" value="XDQ06966.1"/>
    <property type="molecule type" value="Genomic_DNA"/>
</dbReference>
<accession>A0AB39MPP0</accession>
<evidence type="ECO:0000313" key="2">
    <source>
        <dbReference type="EMBL" id="XDQ06966.1"/>
    </source>
</evidence>
<proteinExistence type="predicted"/>
<evidence type="ECO:0000256" key="1">
    <source>
        <dbReference type="SAM" id="MobiDB-lite"/>
    </source>
</evidence>
<sequence length="90" mass="10027">MESYSVSVRLQRTTVEERYVSVPITNAVMRAEPDPDGSRRLDPEKILAAAIELGHDDTDWLPEDREVTIHPIQKAPDDVSSLPDSAPDSQ</sequence>
<name>A0AB39MPP0_9ACTN</name>
<feature type="region of interest" description="Disordered" evidence="1">
    <location>
        <begin position="70"/>
        <end position="90"/>
    </location>
</feature>
<organism evidence="2">
    <name type="scientific">Streptomyces sp. R08</name>
    <dbReference type="NCBI Taxonomy" id="3238624"/>
    <lineage>
        <taxon>Bacteria</taxon>
        <taxon>Bacillati</taxon>
        <taxon>Actinomycetota</taxon>
        <taxon>Actinomycetes</taxon>
        <taxon>Kitasatosporales</taxon>
        <taxon>Streptomycetaceae</taxon>
        <taxon>Streptomyces</taxon>
    </lineage>
</organism>
<dbReference type="AlphaFoldDB" id="A0AB39MPP0"/>
<reference evidence="2" key="1">
    <citation type="submission" date="2024-07" db="EMBL/GenBank/DDBJ databases">
        <authorList>
            <person name="Yu S.T."/>
        </authorList>
    </citation>
    <scope>NUCLEOTIDE SEQUENCE</scope>
    <source>
        <strain evidence="2">R08</strain>
    </source>
</reference>
<dbReference type="RefSeq" id="WP_329550977.1">
    <property type="nucleotide sequence ID" value="NZ_CP163431.1"/>
</dbReference>
<gene>
    <name evidence="2" type="ORF">AB5J58_45305</name>
</gene>